<feature type="transmembrane region" description="Helical" evidence="1">
    <location>
        <begin position="134"/>
        <end position="157"/>
    </location>
</feature>
<organism evidence="3 4">
    <name type="scientific">Soonwooa buanensis</name>
    <dbReference type="NCBI Taxonomy" id="619805"/>
    <lineage>
        <taxon>Bacteria</taxon>
        <taxon>Pseudomonadati</taxon>
        <taxon>Bacteroidota</taxon>
        <taxon>Flavobacteriia</taxon>
        <taxon>Flavobacteriales</taxon>
        <taxon>Weeksellaceae</taxon>
        <taxon>Chryseobacterium group</taxon>
        <taxon>Soonwooa</taxon>
    </lineage>
</organism>
<name>A0A1T5CF73_9FLAO</name>
<feature type="transmembrane region" description="Helical" evidence="1">
    <location>
        <begin position="6"/>
        <end position="24"/>
    </location>
</feature>
<dbReference type="InterPro" id="IPR003675">
    <property type="entry name" value="Rce1/LyrA-like_dom"/>
</dbReference>
<feature type="transmembrane region" description="Helical" evidence="1">
    <location>
        <begin position="103"/>
        <end position="122"/>
    </location>
</feature>
<protein>
    <recommendedName>
        <fullName evidence="2">CAAX prenyl protease 2/Lysostaphin resistance protein A-like domain-containing protein</fullName>
    </recommendedName>
</protein>
<dbReference type="EMBL" id="FUYZ01000001">
    <property type="protein sequence ID" value="SKB58069.1"/>
    <property type="molecule type" value="Genomic_DNA"/>
</dbReference>
<feature type="transmembrane region" description="Helical" evidence="1">
    <location>
        <begin position="61"/>
        <end position="82"/>
    </location>
</feature>
<feature type="transmembrane region" description="Helical" evidence="1">
    <location>
        <begin position="201"/>
        <end position="218"/>
    </location>
</feature>
<proteinExistence type="predicted"/>
<keyword evidence="1" id="KW-0812">Transmembrane</keyword>
<dbReference type="Proteomes" id="UP000191112">
    <property type="component" value="Unassembled WGS sequence"/>
</dbReference>
<dbReference type="OrthoDB" id="877230at2"/>
<evidence type="ECO:0000313" key="4">
    <source>
        <dbReference type="Proteomes" id="UP000191112"/>
    </source>
</evidence>
<evidence type="ECO:0000256" key="1">
    <source>
        <dbReference type="SAM" id="Phobius"/>
    </source>
</evidence>
<dbReference type="STRING" id="619805.SAMN05660477_00017"/>
<keyword evidence="1" id="KW-0472">Membrane</keyword>
<feature type="transmembrane region" description="Helical" evidence="1">
    <location>
        <begin position="31"/>
        <end position="49"/>
    </location>
</feature>
<dbReference type="GO" id="GO:0004175">
    <property type="term" value="F:endopeptidase activity"/>
    <property type="evidence" value="ECO:0007669"/>
    <property type="project" value="UniProtKB-ARBA"/>
</dbReference>
<feature type="transmembrane region" description="Helical" evidence="1">
    <location>
        <begin position="169"/>
        <end position="189"/>
    </location>
</feature>
<sequence length="245" mass="27991">MSLLTPLLWIAIMLPFIILAIVKTNKPNLKYLLYFLLYFLVDCSIQGLAKDYFHFKSLELNFAWGGKILSLVLSLGIIFSLNKQNREAAGFSFKTNSKRQVKFGVFVFLGFLLFDFIFKMILFPKGGTFDLETFLFQASMPGLTEELAFRGIGFWLLDKAFPPKWNYKGIQFGWGFVIITILFGVLHGAILTTDYQVKFDFVTIIYLILISSFSVGLLRKFSGNLIFPIIGHNCINLMNALIRIL</sequence>
<keyword evidence="4" id="KW-1185">Reference proteome</keyword>
<dbReference type="AlphaFoldDB" id="A0A1T5CF73"/>
<evidence type="ECO:0000313" key="3">
    <source>
        <dbReference type="EMBL" id="SKB58069.1"/>
    </source>
</evidence>
<reference evidence="3 4" key="1">
    <citation type="submission" date="2017-02" db="EMBL/GenBank/DDBJ databases">
        <authorList>
            <person name="Peterson S.W."/>
        </authorList>
    </citation>
    <scope>NUCLEOTIDE SEQUENCE [LARGE SCALE GENOMIC DNA]</scope>
    <source>
        <strain evidence="3 4">DSM 22323</strain>
    </source>
</reference>
<feature type="domain" description="CAAX prenyl protease 2/Lysostaphin resistance protein A-like" evidence="2">
    <location>
        <begin position="133"/>
        <end position="238"/>
    </location>
</feature>
<dbReference type="RefSeq" id="WP_079665359.1">
    <property type="nucleotide sequence ID" value="NZ_FUYZ01000001.1"/>
</dbReference>
<evidence type="ECO:0000259" key="2">
    <source>
        <dbReference type="Pfam" id="PF02517"/>
    </source>
</evidence>
<dbReference type="Pfam" id="PF02517">
    <property type="entry name" value="Rce1-like"/>
    <property type="match status" value="1"/>
</dbReference>
<keyword evidence="1" id="KW-1133">Transmembrane helix</keyword>
<accession>A0A1T5CF73</accession>
<dbReference type="GO" id="GO:0080120">
    <property type="term" value="P:CAAX-box protein maturation"/>
    <property type="evidence" value="ECO:0007669"/>
    <property type="project" value="UniProtKB-ARBA"/>
</dbReference>
<gene>
    <name evidence="3" type="ORF">SAMN05660477_00017</name>
</gene>